<name>A0A5E4PW92_9NEOP</name>
<feature type="signal peptide" evidence="3">
    <location>
        <begin position="1"/>
        <end position="16"/>
    </location>
</feature>
<sequence length="229" mass="25388">MKTILVLFSIVGAVYSGPIAQEDSVMRLVVNNFVNCMNSDINLCLKEHALKAAERLGTVRKLNIIDGLTIYNNGPRDSKSFEALSTEPELRNKQITERLWDSAGDLLQKSDLEVSFAGSEEEEEESRSIGDVDEGRGKKKKALKKKLKLLIPLAILAKVKAVALVVLALLVIAIIKALIAKKYHHEEEHAWVAHEEHGPPVQVPHGGWDGGWSRSRNEANNLAYSAYQQ</sequence>
<reference evidence="4 5" key="1">
    <citation type="submission" date="2017-07" db="EMBL/GenBank/DDBJ databases">
        <authorList>
            <person name="Talla V."/>
            <person name="Backstrom N."/>
        </authorList>
    </citation>
    <scope>NUCLEOTIDE SEQUENCE [LARGE SCALE GENOMIC DNA]</scope>
</reference>
<feature type="region of interest" description="Disordered" evidence="1">
    <location>
        <begin position="115"/>
        <end position="135"/>
    </location>
</feature>
<dbReference type="GO" id="GO:0016020">
    <property type="term" value="C:membrane"/>
    <property type="evidence" value="ECO:0007669"/>
    <property type="project" value="TreeGrafter"/>
</dbReference>
<feature type="compositionally biased region" description="Basic and acidic residues" evidence="1">
    <location>
        <begin position="126"/>
        <end position="135"/>
    </location>
</feature>
<dbReference type="AlphaFoldDB" id="A0A5E4PW92"/>
<proteinExistence type="predicted"/>
<dbReference type="InterPro" id="IPR012464">
    <property type="entry name" value="DUF1676"/>
</dbReference>
<keyword evidence="2" id="KW-1133">Transmembrane helix</keyword>
<dbReference type="Pfam" id="PF07898">
    <property type="entry name" value="DUF1676"/>
    <property type="match status" value="1"/>
</dbReference>
<keyword evidence="3" id="KW-0732">Signal</keyword>
<dbReference type="EMBL" id="FZQP02000759">
    <property type="protein sequence ID" value="VVC90301.1"/>
    <property type="molecule type" value="Genomic_DNA"/>
</dbReference>
<keyword evidence="2" id="KW-0812">Transmembrane</keyword>
<evidence type="ECO:0000313" key="5">
    <source>
        <dbReference type="Proteomes" id="UP000324832"/>
    </source>
</evidence>
<evidence type="ECO:0008006" key="6">
    <source>
        <dbReference type="Google" id="ProtNLM"/>
    </source>
</evidence>
<organism evidence="4 5">
    <name type="scientific">Leptidea sinapis</name>
    <dbReference type="NCBI Taxonomy" id="189913"/>
    <lineage>
        <taxon>Eukaryota</taxon>
        <taxon>Metazoa</taxon>
        <taxon>Ecdysozoa</taxon>
        <taxon>Arthropoda</taxon>
        <taxon>Hexapoda</taxon>
        <taxon>Insecta</taxon>
        <taxon>Pterygota</taxon>
        <taxon>Neoptera</taxon>
        <taxon>Endopterygota</taxon>
        <taxon>Lepidoptera</taxon>
        <taxon>Glossata</taxon>
        <taxon>Ditrysia</taxon>
        <taxon>Papilionoidea</taxon>
        <taxon>Pieridae</taxon>
        <taxon>Dismorphiinae</taxon>
        <taxon>Leptidea</taxon>
    </lineage>
</organism>
<gene>
    <name evidence="4" type="ORF">LSINAPIS_LOCUS3243</name>
</gene>
<dbReference type="PANTHER" id="PTHR21879">
    <property type="entry name" value="FI03362P-RELATED-RELATED"/>
    <property type="match status" value="1"/>
</dbReference>
<accession>A0A5E4PW92</accession>
<keyword evidence="2" id="KW-0472">Membrane</keyword>
<evidence type="ECO:0000256" key="3">
    <source>
        <dbReference type="SAM" id="SignalP"/>
    </source>
</evidence>
<feature type="transmembrane region" description="Helical" evidence="2">
    <location>
        <begin position="149"/>
        <end position="175"/>
    </location>
</feature>
<keyword evidence="5" id="KW-1185">Reference proteome</keyword>
<evidence type="ECO:0000256" key="1">
    <source>
        <dbReference type="SAM" id="MobiDB-lite"/>
    </source>
</evidence>
<dbReference type="Proteomes" id="UP000324832">
    <property type="component" value="Unassembled WGS sequence"/>
</dbReference>
<feature type="chain" id="PRO_5022673455" description="Osiris 9" evidence="3">
    <location>
        <begin position="17"/>
        <end position="229"/>
    </location>
</feature>
<evidence type="ECO:0000256" key="2">
    <source>
        <dbReference type="SAM" id="Phobius"/>
    </source>
</evidence>
<protein>
    <recommendedName>
        <fullName evidence="6">Osiris 9</fullName>
    </recommendedName>
</protein>
<evidence type="ECO:0000313" key="4">
    <source>
        <dbReference type="EMBL" id="VVC90301.1"/>
    </source>
</evidence>